<organism evidence="2 3">
    <name type="scientific">Gomphillus americanus</name>
    <dbReference type="NCBI Taxonomy" id="1940652"/>
    <lineage>
        <taxon>Eukaryota</taxon>
        <taxon>Fungi</taxon>
        <taxon>Dikarya</taxon>
        <taxon>Ascomycota</taxon>
        <taxon>Pezizomycotina</taxon>
        <taxon>Lecanoromycetes</taxon>
        <taxon>OSLEUM clade</taxon>
        <taxon>Ostropomycetidae</taxon>
        <taxon>Ostropales</taxon>
        <taxon>Graphidaceae</taxon>
        <taxon>Gomphilloideae</taxon>
        <taxon>Gomphillus</taxon>
    </lineage>
</organism>
<accession>A0A8H3IUN9</accession>
<dbReference type="GO" id="GO:0005737">
    <property type="term" value="C:cytoplasm"/>
    <property type="evidence" value="ECO:0007669"/>
    <property type="project" value="TreeGrafter"/>
</dbReference>
<dbReference type="EMBL" id="CAJPDQ010000027">
    <property type="protein sequence ID" value="CAF9927339.1"/>
    <property type="molecule type" value="Genomic_DNA"/>
</dbReference>
<evidence type="ECO:0000313" key="2">
    <source>
        <dbReference type="EMBL" id="CAF9927339.1"/>
    </source>
</evidence>
<comment type="caution">
    <text evidence="2">The sequence shown here is derived from an EMBL/GenBank/DDBJ whole genome shotgun (WGS) entry which is preliminary data.</text>
</comment>
<evidence type="ECO:0000256" key="1">
    <source>
        <dbReference type="PIRSR" id="PIRSR016184-1"/>
    </source>
</evidence>
<dbReference type="GO" id="GO:0016853">
    <property type="term" value="F:isomerase activity"/>
    <property type="evidence" value="ECO:0007669"/>
    <property type="project" value="TreeGrafter"/>
</dbReference>
<gene>
    <name evidence="2" type="ORF">GOMPHAMPRED_004368</name>
</gene>
<dbReference type="Pfam" id="PF02567">
    <property type="entry name" value="PhzC-PhzF"/>
    <property type="match status" value="1"/>
</dbReference>
<evidence type="ECO:0000313" key="3">
    <source>
        <dbReference type="Proteomes" id="UP000664169"/>
    </source>
</evidence>
<dbReference type="Proteomes" id="UP000664169">
    <property type="component" value="Unassembled WGS sequence"/>
</dbReference>
<dbReference type="PIRSF" id="PIRSF016184">
    <property type="entry name" value="PhzC_PhzF"/>
    <property type="match status" value="1"/>
</dbReference>
<proteinExistence type="predicted"/>
<sequence length="312" mass="34239">MSTWYDFVTVDVFTGIPYEGNPLAIVHVPKNSSLTQDQKNKIAKEFSLSETVFLHESTDDTEPRRFDIFTILGEIPWAGHPTIGTICYISSMERGDEATNSYFLQAKAGILEAKFDQDNSFASAKIPANFHVHSKGLSSSAFLESQPRLQHLLQGEQPASYPIASIVNGMNFVLIELATLSQLSQVSCATKSISFGLDNLDPGWNRDLLGAYFFVVVAEENGVTKVRARMIESEIGEDPATGSAAGDLSCYLISKEAKAKENLVRLFEIEQGVEMGRRSVIRVRVQLDNSAGIKQVDLSGQAVQIQKGQILA</sequence>
<dbReference type="AlphaFoldDB" id="A0A8H3IUN9"/>
<dbReference type="NCBIfam" id="TIGR00654">
    <property type="entry name" value="PhzF_family"/>
    <property type="match status" value="1"/>
</dbReference>
<dbReference type="Gene3D" id="3.10.310.10">
    <property type="entry name" value="Diaminopimelate Epimerase, Chain A, domain 1"/>
    <property type="match status" value="2"/>
</dbReference>
<name>A0A8H3IUN9_9LECA</name>
<keyword evidence="3" id="KW-1185">Reference proteome</keyword>
<feature type="active site" evidence="1">
    <location>
        <position position="50"/>
    </location>
</feature>
<dbReference type="PANTHER" id="PTHR13774:SF32">
    <property type="entry name" value="ANTISENSE-ENHANCING SEQUENCE 1"/>
    <property type="match status" value="1"/>
</dbReference>
<dbReference type="InterPro" id="IPR003719">
    <property type="entry name" value="Phenazine_PhzF-like"/>
</dbReference>
<reference evidence="2" key="1">
    <citation type="submission" date="2021-03" db="EMBL/GenBank/DDBJ databases">
        <authorList>
            <person name="Tagirdzhanova G."/>
        </authorList>
    </citation>
    <scope>NUCLEOTIDE SEQUENCE</scope>
</reference>
<dbReference type="SUPFAM" id="SSF54506">
    <property type="entry name" value="Diaminopimelate epimerase-like"/>
    <property type="match status" value="1"/>
</dbReference>
<dbReference type="OrthoDB" id="75169at2759"/>
<dbReference type="PANTHER" id="PTHR13774">
    <property type="entry name" value="PHENAZINE BIOSYNTHESIS PROTEIN"/>
    <property type="match status" value="1"/>
</dbReference>
<protein>
    <submittedName>
        <fullName evidence="2">Uncharacterized protein</fullName>
    </submittedName>
</protein>